<dbReference type="EMBL" id="CP115450">
    <property type="protein sequence ID" value="WBP89476.1"/>
    <property type="molecule type" value="Genomic_DNA"/>
</dbReference>
<accession>A0ABY7Q9Z4</accession>
<proteinExistence type="predicted"/>
<gene>
    <name evidence="1" type="ORF">O1G21_28995</name>
</gene>
<reference evidence="2" key="1">
    <citation type="submission" date="2022-12" db="EMBL/GenBank/DDBJ databases">
        <authorList>
            <person name="Mo P."/>
        </authorList>
    </citation>
    <scope>NUCLEOTIDE SEQUENCE [LARGE SCALE GENOMIC DNA]</scope>
    <source>
        <strain evidence="2">HUAS 3-15</strain>
    </source>
</reference>
<evidence type="ECO:0000313" key="2">
    <source>
        <dbReference type="Proteomes" id="UP001212821"/>
    </source>
</evidence>
<dbReference type="RefSeq" id="WP_270147804.1">
    <property type="nucleotide sequence ID" value="NZ_CP115450.1"/>
</dbReference>
<keyword evidence="2" id="KW-1185">Reference proteome</keyword>
<evidence type="ECO:0000313" key="1">
    <source>
        <dbReference type="EMBL" id="WBP89476.1"/>
    </source>
</evidence>
<sequence>MAEYSQAQEAALRRMAEHAAELPVRRPVPGEAALTAQWQDDHGDLDSWSEEIVLGYAAAVAQLRADAVREDRLRSVEPDGCGLCGIPRREHARRWVSPAGWHAWVQPSNDQILARMKARRAARATNSRKGGAR</sequence>
<organism evidence="1 2">
    <name type="scientific">Kitasatospora cathayae</name>
    <dbReference type="NCBI Taxonomy" id="3004092"/>
    <lineage>
        <taxon>Bacteria</taxon>
        <taxon>Bacillati</taxon>
        <taxon>Actinomycetota</taxon>
        <taxon>Actinomycetes</taxon>
        <taxon>Kitasatosporales</taxon>
        <taxon>Streptomycetaceae</taxon>
        <taxon>Kitasatospora</taxon>
    </lineage>
</organism>
<protein>
    <submittedName>
        <fullName evidence="1">Uncharacterized protein</fullName>
    </submittedName>
</protein>
<dbReference type="Proteomes" id="UP001212821">
    <property type="component" value="Chromosome"/>
</dbReference>
<name>A0ABY7Q9Z4_9ACTN</name>